<proteinExistence type="predicted"/>
<evidence type="ECO:0000259" key="1">
    <source>
        <dbReference type="Pfam" id="PF00483"/>
    </source>
</evidence>
<feature type="domain" description="Nucleotidyl transferase" evidence="1">
    <location>
        <begin position="37"/>
        <end position="172"/>
    </location>
</feature>
<dbReference type="Proteomes" id="UP000184212">
    <property type="component" value="Unassembled WGS sequence"/>
</dbReference>
<evidence type="ECO:0000313" key="2">
    <source>
        <dbReference type="EMBL" id="SHH86052.1"/>
    </source>
</evidence>
<sequence length="305" mass="34204">MGTPNNPQKKLALLVLAAGIGSRYGGIKQIDGFGPHGETIMDYSLFDAVRAGFTKVVFIVREEILDVVKEKFLPKLQGKVEVEFVIQSLDKMVPPQFQNPERVKPWGTGHAMLCARDVIREPFVAINADDFYGKESFESIANFFAGETSGEHAMVGYTLSKVLSEHGSVSRGCGERDASGFLKTVVERVTIVKENGKIISKEKEGDRELSPDIPTSMNFWGFQPNIFDFTQKLFNEFLKNNEGNLKSEFYIPLVVNEMIKEGIGKVRVLPGSDNWFGVTYKEDKEEVSQKLKVQVAYGTYPEKLW</sequence>
<keyword evidence="2" id="KW-0808">Transferase</keyword>
<name>A0A1M5WEY1_9BACT</name>
<keyword evidence="3" id="KW-1185">Reference proteome</keyword>
<dbReference type="GO" id="GO:0016740">
    <property type="term" value="F:transferase activity"/>
    <property type="evidence" value="ECO:0007669"/>
    <property type="project" value="UniProtKB-KW"/>
</dbReference>
<dbReference type="OrthoDB" id="9779926at2"/>
<dbReference type="EMBL" id="FQWQ01000005">
    <property type="protein sequence ID" value="SHH86052.1"/>
    <property type="molecule type" value="Genomic_DNA"/>
</dbReference>
<evidence type="ECO:0000313" key="3">
    <source>
        <dbReference type="Proteomes" id="UP000184212"/>
    </source>
</evidence>
<protein>
    <submittedName>
        <fullName evidence="2">Nucleotidyl transferase</fullName>
    </submittedName>
</protein>
<dbReference type="SUPFAM" id="SSF53448">
    <property type="entry name" value="Nucleotide-diphospho-sugar transferases"/>
    <property type="match status" value="1"/>
</dbReference>
<dbReference type="RefSeq" id="WP_073141400.1">
    <property type="nucleotide sequence ID" value="NZ_FQWQ01000005.1"/>
</dbReference>
<dbReference type="InterPro" id="IPR005835">
    <property type="entry name" value="NTP_transferase_dom"/>
</dbReference>
<dbReference type="Gene3D" id="3.90.550.10">
    <property type="entry name" value="Spore Coat Polysaccharide Biosynthesis Protein SpsA, Chain A"/>
    <property type="match status" value="1"/>
</dbReference>
<accession>A0A1M5WEY1</accession>
<dbReference type="STRING" id="947013.SAMN04488109_5639"/>
<dbReference type="InterPro" id="IPR029044">
    <property type="entry name" value="Nucleotide-diphossugar_trans"/>
</dbReference>
<dbReference type="AlphaFoldDB" id="A0A1M5WEY1"/>
<reference evidence="2 3" key="1">
    <citation type="submission" date="2016-11" db="EMBL/GenBank/DDBJ databases">
        <authorList>
            <person name="Jaros S."/>
            <person name="Januszkiewicz K."/>
            <person name="Wedrychowicz H."/>
        </authorList>
    </citation>
    <scope>NUCLEOTIDE SEQUENCE [LARGE SCALE GENOMIC DNA]</scope>
    <source>
        <strain evidence="2 3">DSM 24574</strain>
    </source>
</reference>
<gene>
    <name evidence="2" type="ORF">SAMN04488109_5639</name>
</gene>
<dbReference type="Pfam" id="PF00483">
    <property type="entry name" value="NTP_transferase"/>
    <property type="match status" value="1"/>
</dbReference>
<organism evidence="2 3">
    <name type="scientific">Chryseolinea serpens</name>
    <dbReference type="NCBI Taxonomy" id="947013"/>
    <lineage>
        <taxon>Bacteria</taxon>
        <taxon>Pseudomonadati</taxon>
        <taxon>Bacteroidota</taxon>
        <taxon>Cytophagia</taxon>
        <taxon>Cytophagales</taxon>
        <taxon>Fulvivirgaceae</taxon>
        <taxon>Chryseolinea</taxon>
    </lineage>
</organism>